<dbReference type="OrthoDB" id="9977941at2759"/>
<evidence type="ECO:0008006" key="3">
    <source>
        <dbReference type="Google" id="ProtNLM"/>
    </source>
</evidence>
<dbReference type="InterPro" id="IPR052998">
    <property type="entry name" value="Hetero-Diels-Alderase-like"/>
</dbReference>
<dbReference type="RefSeq" id="XP_046122832.1">
    <property type="nucleotide sequence ID" value="XM_046261829.1"/>
</dbReference>
<dbReference type="AlphaFoldDB" id="A0A9P7ZV58"/>
<reference evidence="1" key="1">
    <citation type="journal article" date="2021" name="IMA Fungus">
        <title>Genomic characterization of three marine fungi, including Emericellopsis atlantica sp. nov. with signatures of a generalist lifestyle and marine biomass degradation.</title>
        <authorList>
            <person name="Hagestad O.C."/>
            <person name="Hou L."/>
            <person name="Andersen J.H."/>
            <person name="Hansen E.H."/>
            <person name="Altermark B."/>
            <person name="Li C."/>
            <person name="Kuhnert E."/>
            <person name="Cox R.J."/>
            <person name="Crous P.W."/>
            <person name="Spatafora J.W."/>
            <person name="Lail K."/>
            <person name="Amirebrahimi M."/>
            <person name="Lipzen A."/>
            <person name="Pangilinan J."/>
            <person name="Andreopoulos W."/>
            <person name="Hayes R.D."/>
            <person name="Ng V."/>
            <person name="Grigoriev I.V."/>
            <person name="Jackson S.A."/>
            <person name="Sutton T.D.S."/>
            <person name="Dobson A.D.W."/>
            <person name="Rama T."/>
        </authorList>
    </citation>
    <scope>NUCLEOTIDE SEQUENCE</scope>
    <source>
        <strain evidence="1">TS7</strain>
    </source>
</reference>
<dbReference type="Gene3D" id="2.120.10.30">
    <property type="entry name" value="TolB, C-terminal domain"/>
    <property type="match status" value="1"/>
</dbReference>
<proteinExistence type="predicted"/>
<dbReference type="PANTHER" id="PTHR42060">
    <property type="entry name" value="NHL REPEAT-CONTAINING PROTEIN-RELATED"/>
    <property type="match status" value="1"/>
</dbReference>
<dbReference type="EMBL" id="MU251242">
    <property type="protein sequence ID" value="KAG9258908.1"/>
    <property type="molecule type" value="Genomic_DNA"/>
</dbReference>
<keyword evidence="2" id="KW-1185">Reference proteome</keyword>
<dbReference type="PANTHER" id="PTHR42060:SF1">
    <property type="entry name" value="NHL REPEAT-CONTAINING PROTEIN"/>
    <property type="match status" value="1"/>
</dbReference>
<accession>A0A9P7ZV58</accession>
<organism evidence="1 2">
    <name type="scientific">Emericellopsis atlantica</name>
    <dbReference type="NCBI Taxonomy" id="2614577"/>
    <lineage>
        <taxon>Eukaryota</taxon>
        <taxon>Fungi</taxon>
        <taxon>Dikarya</taxon>
        <taxon>Ascomycota</taxon>
        <taxon>Pezizomycotina</taxon>
        <taxon>Sordariomycetes</taxon>
        <taxon>Hypocreomycetidae</taxon>
        <taxon>Hypocreales</taxon>
        <taxon>Bionectriaceae</taxon>
        <taxon>Emericellopsis</taxon>
    </lineage>
</organism>
<name>A0A9P7ZV58_9HYPO</name>
<evidence type="ECO:0000313" key="1">
    <source>
        <dbReference type="EMBL" id="KAG9258908.1"/>
    </source>
</evidence>
<dbReference type="Proteomes" id="UP000887229">
    <property type="component" value="Unassembled WGS sequence"/>
</dbReference>
<dbReference type="SUPFAM" id="SSF63829">
    <property type="entry name" value="Calcium-dependent phosphotriesterase"/>
    <property type="match status" value="1"/>
</dbReference>
<comment type="caution">
    <text evidence="1">The sequence shown here is derived from an EMBL/GenBank/DDBJ whole genome shotgun (WGS) entry which is preliminary data.</text>
</comment>
<gene>
    <name evidence="1" type="ORF">F5Z01DRAFT_632000</name>
</gene>
<sequence>MAVINGTGSPAQAHDPNLHDTVLVDQLPSDMWTEGMVVRPNGNVLTTRLEEPDLFSIDIATAAHPENEYDSVTPRLLKRFPDANGCFNLCALEGTKREEYAVITGFADLARGQFHSWAVWRMALQPDEGDDKAEYTKIMDIPDARFLMGIVPVSDSILAIVDSILGRIWRVDLAGSKCSVLFEDPSLAAPSEASVFGINKLRFSERFGWFTNTGTGKLYRFPIERTDDGKDIKPAGDVVELAADLENADGLVITPDGSSAYICSYTAGHLWRIDTDGEAGSGSSTVHLLRDDLVSPTAMDLVYKKNDKPTLYIMCCGRLNSEVLEGERGHWLGLANLDKDQLQITVTVTTEVTYEYI</sequence>
<dbReference type="InterPro" id="IPR011042">
    <property type="entry name" value="6-blade_b-propeller_TolB-like"/>
</dbReference>
<dbReference type="GeneID" id="70292732"/>
<protein>
    <recommendedName>
        <fullName evidence="3">SMP-30/Gluconolactonase/LRE-like region domain-containing protein</fullName>
    </recommendedName>
</protein>
<evidence type="ECO:0000313" key="2">
    <source>
        <dbReference type="Proteomes" id="UP000887229"/>
    </source>
</evidence>